<feature type="region of interest" description="Disordered" evidence="1">
    <location>
        <begin position="247"/>
        <end position="301"/>
    </location>
</feature>
<keyword evidence="3" id="KW-1185">Reference proteome</keyword>
<feature type="compositionally biased region" description="Acidic residues" evidence="1">
    <location>
        <begin position="360"/>
        <end position="374"/>
    </location>
</feature>
<protein>
    <recommendedName>
        <fullName evidence="4">NADH-ubiquinone oxidoreductase 29.9 kDa subunit</fullName>
    </recommendedName>
</protein>
<feature type="region of interest" description="Disordered" evidence="1">
    <location>
        <begin position="132"/>
        <end position="157"/>
    </location>
</feature>
<feature type="region of interest" description="Disordered" evidence="1">
    <location>
        <begin position="529"/>
        <end position="568"/>
    </location>
</feature>
<dbReference type="GO" id="GO:0022904">
    <property type="term" value="P:respiratory electron transport chain"/>
    <property type="evidence" value="ECO:0007669"/>
    <property type="project" value="InterPro"/>
</dbReference>
<dbReference type="Proteomes" id="UP001239213">
    <property type="component" value="Unassembled WGS sequence"/>
</dbReference>
<feature type="compositionally biased region" description="Basic and acidic residues" evidence="1">
    <location>
        <begin position="384"/>
        <end position="393"/>
    </location>
</feature>
<evidence type="ECO:0000313" key="3">
    <source>
        <dbReference type="Proteomes" id="UP001239213"/>
    </source>
</evidence>
<dbReference type="PANTHER" id="PTHR28244:SF1">
    <property type="entry name" value="RNA POLYMERASE I-SPECIFIC TRANSCRIPTION INITIATION FACTOR RRN11"/>
    <property type="match status" value="1"/>
</dbReference>
<proteinExistence type="predicted"/>
<organism evidence="2 3">
    <name type="scientific">Colletotrichum cuscutae</name>
    <dbReference type="NCBI Taxonomy" id="1209917"/>
    <lineage>
        <taxon>Eukaryota</taxon>
        <taxon>Fungi</taxon>
        <taxon>Dikarya</taxon>
        <taxon>Ascomycota</taxon>
        <taxon>Pezizomycotina</taxon>
        <taxon>Sordariomycetes</taxon>
        <taxon>Hypocreomycetidae</taxon>
        <taxon>Glomerellales</taxon>
        <taxon>Glomerellaceae</taxon>
        <taxon>Colletotrichum</taxon>
        <taxon>Colletotrichum acutatum species complex</taxon>
    </lineage>
</organism>
<gene>
    <name evidence="2" type="ORF">CCUS01_10785</name>
</gene>
<dbReference type="EMBL" id="MPDP01000296">
    <property type="protein sequence ID" value="KAK1452554.1"/>
    <property type="molecule type" value="Genomic_DNA"/>
</dbReference>
<dbReference type="GO" id="GO:0070860">
    <property type="term" value="C:RNA polymerase I core factor complex"/>
    <property type="evidence" value="ECO:0007669"/>
    <property type="project" value="TreeGrafter"/>
</dbReference>
<evidence type="ECO:0008006" key="4">
    <source>
        <dbReference type="Google" id="ProtNLM"/>
    </source>
</evidence>
<dbReference type="InterPro" id="IPR053029">
    <property type="entry name" value="RNA_pol_I-specific_init_factor"/>
</dbReference>
<dbReference type="GO" id="GO:0017025">
    <property type="term" value="F:TBP-class protein binding"/>
    <property type="evidence" value="ECO:0007669"/>
    <property type="project" value="TreeGrafter"/>
</dbReference>
<name>A0AAI9U9W5_9PEZI</name>
<comment type="caution">
    <text evidence="2">The sequence shown here is derived from an EMBL/GenBank/DDBJ whole genome shotgun (WGS) entry which is preliminary data.</text>
</comment>
<dbReference type="GO" id="GO:0001164">
    <property type="term" value="F:RNA polymerase I core promoter sequence-specific DNA binding"/>
    <property type="evidence" value="ECO:0007669"/>
    <property type="project" value="TreeGrafter"/>
</dbReference>
<dbReference type="PANTHER" id="PTHR28244">
    <property type="entry name" value="RNA POLYMERASE I-SPECIFIC TRANSCRIPTION INITIATION FACTOR RRN11"/>
    <property type="match status" value="1"/>
</dbReference>
<feature type="compositionally biased region" description="Polar residues" evidence="1">
    <location>
        <begin position="292"/>
        <end position="301"/>
    </location>
</feature>
<dbReference type="GO" id="GO:0042790">
    <property type="term" value="P:nucleolar large rRNA transcription by RNA polymerase I"/>
    <property type="evidence" value="ECO:0007669"/>
    <property type="project" value="TreeGrafter"/>
</dbReference>
<feature type="region of interest" description="Disordered" evidence="1">
    <location>
        <begin position="322"/>
        <end position="393"/>
    </location>
</feature>
<reference evidence="2" key="1">
    <citation type="submission" date="2016-11" db="EMBL/GenBank/DDBJ databases">
        <title>The genome sequence of Colletotrichum cuscutae.</title>
        <authorList>
            <person name="Baroncelli R."/>
        </authorList>
    </citation>
    <scope>NUCLEOTIDE SEQUENCE</scope>
    <source>
        <strain evidence="2">IMI 304802</strain>
    </source>
</reference>
<accession>A0AAI9U9W5</accession>
<sequence length="697" mass="78901">MRRTFRLLAGVKPARYLEAGTPTGLTGLWTHNSPRSTLLYLYGTTLEKLQTVPESSLYRQSVEAITKHRLSLVEATVPPGYPEWEKRAEQIVKEKPEQFRLVSGRVDGSGARTVKLGGRTFVVATQHEEQDVRYEEWDGEKDEGGTLEGPRSEAERKDHQLLADRKDLNDIAKVQWETEPQLTADQISELETKIGAGLIEEVIQVAEGELKLVDVMTQAKVWEDLEEKPVEGQWTYFERKSAKAVMKSGAKTSSHEPAHWAKATMSQPATSRKRSASAMSMSDSNEYRYQSHLPSDSINPLSHTPSILRQLHLAGLAETDELPSRTQRKFPHRHWQDPDAPARVGPSASSGSLLKALETSEVEEGEEDLEEEEDDKKRRRRKKDSTLKPKYASEKSPFRPLVRAIYDFLDAGDVANAKRAFGILARSTAHGKPVDVRRNHYWALGAEILMREGGSARATATDDEAYPFANAPRVREYFRDLIQRFPYNYKHRHAVCAVDFWPALLSYEVFQVHAQHAASLRRVNREAEDWEDESWQEPSSLLDGGAGDDSMMEGSGLRSSEQVNGRDTRLRQARDQIRLKTLDMLREVAGRMNDLLEDRPFSHSAELWRVRGMVSLYIGDLLIPSYTLDEEGGQMAEARARREAERNNARSSFQKMAEHGGKFDALIQKLMAPVEEDEGPMLPVFSSLPFREYRTAS</sequence>
<dbReference type="AlphaFoldDB" id="A0AAI9U9W5"/>
<dbReference type="InterPro" id="IPR006806">
    <property type="entry name" value="NDUFA5"/>
</dbReference>
<evidence type="ECO:0000313" key="2">
    <source>
        <dbReference type="EMBL" id="KAK1452554.1"/>
    </source>
</evidence>
<dbReference type="Pfam" id="PF04716">
    <property type="entry name" value="ETC_C1_NDUFA5"/>
    <property type="match status" value="1"/>
</dbReference>
<evidence type="ECO:0000256" key="1">
    <source>
        <dbReference type="SAM" id="MobiDB-lite"/>
    </source>
</evidence>